<dbReference type="Proteomes" id="UP001352852">
    <property type="component" value="Unassembled WGS sequence"/>
</dbReference>
<protein>
    <recommendedName>
        <fullName evidence="3">C-type lectin domain-containing protein</fullName>
    </recommendedName>
</protein>
<dbReference type="PROSITE" id="PS00615">
    <property type="entry name" value="C_TYPE_LECTIN_1"/>
    <property type="match status" value="1"/>
</dbReference>
<organism evidence="4 5">
    <name type="scientific">Characodon lateralis</name>
    <dbReference type="NCBI Taxonomy" id="208331"/>
    <lineage>
        <taxon>Eukaryota</taxon>
        <taxon>Metazoa</taxon>
        <taxon>Chordata</taxon>
        <taxon>Craniata</taxon>
        <taxon>Vertebrata</taxon>
        <taxon>Euteleostomi</taxon>
        <taxon>Actinopterygii</taxon>
        <taxon>Neopterygii</taxon>
        <taxon>Teleostei</taxon>
        <taxon>Neoteleostei</taxon>
        <taxon>Acanthomorphata</taxon>
        <taxon>Ovalentaria</taxon>
        <taxon>Atherinomorphae</taxon>
        <taxon>Cyprinodontiformes</taxon>
        <taxon>Goodeidae</taxon>
        <taxon>Characodon</taxon>
    </lineage>
</organism>
<keyword evidence="2" id="KW-1015">Disulfide bond</keyword>
<dbReference type="Pfam" id="PF00059">
    <property type="entry name" value="Lectin_C"/>
    <property type="match status" value="1"/>
</dbReference>
<dbReference type="Gene3D" id="3.10.100.10">
    <property type="entry name" value="Mannose-Binding Protein A, subunit A"/>
    <property type="match status" value="1"/>
</dbReference>
<dbReference type="PROSITE" id="PS50041">
    <property type="entry name" value="C_TYPE_LECTIN_2"/>
    <property type="match status" value="1"/>
</dbReference>
<dbReference type="PANTHER" id="PTHR22803">
    <property type="entry name" value="MANNOSE, PHOSPHOLIPASE, LECTIN RECEPTOR RELATED"/>
    <property type="match status" value="1"/>
</dbReference>
<dbReference type="InterPro" id="IPR001304">
    <property type="entry name" value="C-type_lectin-like"/>
</dbReference>
<evidence type="ECO:0000256" key="1">
    <source>
        <dbReference type="ARBA" id="ARBA00022734"/>
    </source>
</evidence>
<comment type="caution">
    <text evidence="4">The sequence shown here is derived from an EMBL/GenBank/DDBJ whole genome shotgun (WGS) entry which is preliminary data.</text>
</comment>
<dbReference type="EMBL" id="JAHUTJ010054102">
    <property type="protein sequence ID" value="MED6285635.1"/>
    <property type="molecule type" value="Genomic_DNA"/>
</dbReference>
<evidence type="ECO:0000313" key="4">
    <source>
        <dbReference type="EMBL" id="MED6285635.1"/>
    </source>
</evidence>
<name>A0ABU7EEL4_9TELE</name>
<dbReference type="SUPFAM" id="SSF56436">
    <property type="entry name" value="C-type lectin-like"/>
    <property type="match status" value="1"/>
</dbReference>
<keyword evidence="5" id="KW-1185">Reference proteome</keyword>
<dbReference type="CDD" id="cd03590">
    <property type="entry name" value="CLECT_DC-SIGN_like"/>
    <property type="match status" value="1"/>
</dbReference>
<dbReference type="InterPro" id="IPR050111">
    <property type="entry name" value="C-type_lectin/snaclec_domain"/>
</dbReference>
<reference evidence="4 5" key="1">
    <citation type="submission" date="2021-06" db="EMBL/GenBank/DDBJ databases">
        <authorList>
            <person name="Palmer J.M."/>
        </authorList>
    </citation>
    <scope>NUCLEOTIDE SEQUENCE [LARGE SCALE GENOMIC DNA]</scope>
    <source>
        <strain evidence="4 5">CL_MEX2019</strain>
        <tissue evidence="4">Muscle</tissue>
    </source>
</reference>
<proteinExistence type="predicted"/>
<evidence type="ECO:0000259" key="3">
    <source>
        <dbReference type="PROSITE" id="PS50041"/>
    </source>
</evidence>
<sequence length="237" mass="27276">MGSSLLPPIPKLCGSRLMQFILKVPEKSVRISCCNSWVWVPTYCNNNDSVIRYFSGRNFSVQPSEEPDQNLTAQPTEDMSKDLAARIPQLFCVYGAKLGHLDVDLKALSCSFKEKLATFCPSVYYISSTMKTWKESRRDCLERGADLVIINSKEEQELLRWFQNRIWIGLTDADIEGEWKWVDGTQLITSYWGLGEPNSFEGKDEDCGEINFSKQENNWNDAPCNLKKYWICEKKLQ</sequence>
<dbReference type="InterPro" id="IPR016187">
    <property type="entry name" value="CTDL_fold"/>
</dbReference>
<dbReference type="InterPro" id="IPR033989">
    <property type="entry name" value="CD209-like_CTLD"/>
</dbReference>
<gene>
    <name evidence="4" type="ORF">CHARACLAT_031153</name>
</gene>
<keyword evidence="1" id="KW-0430">Lectin</keyword>
<dbReference type="InterPro" id="IPR018378">
    <property type="entry name" value="C-type_lectin_CS"/>
</dbReference>
<feature type="domain" description="C-type lectin" evidence="3">
    <location>
        <begin position="119"/>
        <end position="233"/>
    </location>
</feature>
<evidence type="ECO:0000313" key="5">
    <source>
        <dbReference type="Proteomes" id="UP001352852"/>
    </source>
</evidence>
<dbReference type="InterPro" id="IPR016186">
    <property type="entry name" value="C-type_lectin-like/link_sf"/>
</dbReference>
<evidence type="ECO:0000256" key="2">
    <source>
        <dbReference type="ARBA" id="ARBA00023157"/>
    </source>
</evidence>
<dbReference type="SMART" id="SM00034">
    <property type="entry name" value="CLECT"/>
    <property type="match status" value="1"/>
</dbReference>
<accession>A0ABU7EEL4</accession>